<dbReference type="SUPFAM" id="SSF74853">
    <property type="entry name" value="Lamin A/C globular tail domain"/>
    <property type="match status" value="1"/>
</dbReference>
<accession>A0A9P5ADT1</accession>
<dbReference type="EMBL" id="PVQB02000466">
    <property type="protein sequence ID" value="KAF4336857.1"/>
    <property type="molecule type" value="Genomic_DNA"/>
</dbReference>
<gene>
    <name evidence="1" type="ORF">FBEOM_9272</name>
</gene>
<dbReference type="Pfam" id="PF10042">
    <property type="entry name" value="DUF2278"/>
    <property type="match status" value="1"/>
</dbReference>
<dbReference type="InterPro" id="IPR019268">
    <property type="entry name" value="DUF2278"/>
</dbReference>
<dbReference type="OrthoDB" id="2580841at2759"/>
<comment type="caution">
    <text evidence="1">The sequence shown here is derived from an EMBL/GenBank/DDBJ whole genome shotgun (WGS) entry which is preliminary data.</text>
</comment>
<evidence type="ECO:0000313" key="1">
    <source>
        <dbReference type="EMBL" id="KAF4336857.1"/>
    </source>
</evidence>
<dbReference type="AlphaFoldDB" id="A0A9P5ADT1"/>
<evidence type="ECO:0000313" key="2">
    <source>
        <dbReference type="Proteomes" id="UP000730481"/>
    </source>
</evidence>
<organism evidence="1 2">
    <name type="scientific">Fusarium beomiforme</name>
    <dbReference type="NCBI Taxonomy" id="44412"/>
    <lineage>
        <taxon>Eukaryota</taxon>
        <taxon>Fungi</taxon>
        <taxon>Dikarya</taxon>
        <taxon>Ascomycota</taxon>
        <taxon>Pezizomycotina</taxon>
        <taxon>Sordariomycetes</taxon>
        <taxon>Hypocreomycetidae</taxon>
        <taxon>Hypocreales</taxon>
        <taxon>Nectriaceae</taxon>
        <taxon>Fusarium</taxon>
        <taxon>Fusarium burgessii species complex</taxon>
    </lineage>
</organism>
<evidence type="ECO:0008006" key="3">
    <source>
        <dbReference type="Google" id="ProtNLM"/>
    </source>
</evidence>
<sequence>MPLSLPYVVWKARPVEWNTSEARGGDLRSPHGTLTFADGNGRHKIQINVRSIDTIDHRLIFWTGELTKGTPFGQRIISALENIGRFGYHRNPPRLDFFRDGFLNIRAGTIRDTNLDGPNNDITDDLDAFFQADSADFPRSTLFVWGELIGHGSIHQVHMNQGNYSRNRDWYNENGPGQDGGIVMQSPDGMWKYFFIAFAGQASDTDNNGNPASGDATVMLRDFINAPPPVTPTIPVTPGQASGIWIHSALVNPDGPDNTPGHNDRVRLINRATEPISLAGWTIQNQDGRSRPLPDVLISGGGAVRDFDVGPEAYLANNRDGVIVLKDAGGAEVHRVSYSSNVPSGRWIFFGPTRSTL</sequence>
<reference evidence="1" key="2">
    <citation type="submission" date="2020-02" db="EMBL/GenBank/DDBJ databases">
        <title>Identification and distribution of gene clusters putatively required for synthesis of sphingolipid metabolism inhibitors in phylogenetically diverse species of the filamentous fungus Fusarium.</title>
        <authorList>
            <person name="Kim H.-S."/>
            <person name="Busman M."/>
            <person name="Brown D.W."/>
            <person name="Divon H."/>
            <person name="Uhlig S."/>
            <person name="Proctor R.H."/>
        </authorList>
    </citation>
    <scope>NUCLEOTIDE SEQUENCE</scope>
    <source>
        <strain evidence="1">NRRL 25174</strain>
    </source>
</reference>
<dbReference type="Proteomes" id="UP000730481">
    <property type="component" value="Unassembled WGS sequence"/>
</dbReference>
<dbReference type="InterPro" id="IPR036415">
    <property type="entry name" value="Lamin_tail_dom_sf"/>
</dbReference>
<reference evidence="1" key="1">
    <citation type="journal article" date="2017" name="Mycologia">
        <title>Fusarium algeriense, sp. nov., a novel toxigenic crown rot pathogen of durum wheat from Algeria is nested in the Fusarium burgessii species complex.</title>
        <authorList>
            <person name="Laraba I."/>
            <person name="Keddad A."/>
            <person name="Boureghda H."/>
            <person name="Abdallah N."/>
            <person name="Vaughan M.M."/>
            <person name="Proctor R.H."/>
            <person name="Busman M."/>
            <person name="O'Donnell K."/>
        </authorList>
    </citation>
    <scope>NUCLEOTIDE SEQUENCE</scope>
    <source>
        <strain evidence="1">NRRL 25174</strain>
    </source>
</reference>
<protein>
    <recommendedName>
        <fullName evidence="3">LTD domain-containing protein</fullName>
    </recommendedName>
</protein>
<keyword evidence="2" id="KW-1185">Reference proteome</keyword>
<proteinExistence type="predicted"/>
<name>A0A9P5ADT1_9HYPO</name>